<keyword evidence="2" id="KW-1185">Reference proteome</keyword>
<evidence type="ECO:0000313" key="2">
    <source>
        <dbReference type="Proteomes" id="UP000593576"/>
    </source>
</evidence>
<dbReference type="AlphaFoldDB" id="A0A7J9LKQ8"/>
<evidence type="ECO:0000313" key="1">
    <source>
        <dbReference type="EMBL" id="MBA0859340.1"/>
    </source>
</evidence>
<comment type="caution">
    <text evidence="1">The sequence shown here is derived from an EMBL/GenBank/DDBJ whole genome shotgun (WGS) entry which is preliminary data.</text>
</comment>
<organism evidence="1 2">
    <name type="scientific">Gossypium schwendimanii</name>
    <name type="common">Cotton</name>
    <dbReference type="NCBI Taxonomy" id="34291"/>
    <lineage>
        <taxon>Eukaryota</taxon>
        <taxon>Viridiplantae</taxon>
        <taxon>Streptophyta</taxon>
        <taxon>Embryophyta</taxon>
        <taxon>Tracheophyta</taxon>
        <taxon>Spermatophyta</taxon>
        <taxon>Magnoliopsida</taxon>
        <taxon>eudicotyledons</taxon>
        <taxon>Gunneridae</taxon>
        <taxon>Pentapetalae</taxon>
        <taxon>rosids</taxon>
        <taxon>malvids</taxon>
        <taxon>Malvales</taxon>
        <taxon>Malvaceae</taxon>
        <taxon>Malvoideae</taxon>
        <taxon>Gossypium</taxon>
    </lineage>
</organism>
<protein>
    <submittedName>
        <fullName evidence="1">Uncharacterized protein</fullName>
    </submittedName>
</protein>
<sequence length="31" mass="3479">MMSILVQTGLKNVVTEGRPHPPCGKCYKLFM</sequence>
<dbReference type="Proteomes" id="UP000593576">
    <property type="component" value="Unassembled WGS sequence"/>
</dbReference>
<reference evidence="1 2" key="1">
    <citation type="journal article" date="2019" name="Genome Biol. Evol.">
        <title>Insights into the evolution of the New World diploid cottons (Gossypium, subgenus Houzingenia) based on genome sequencing.</title>
        <authorList>
            <person name="Grover C.E."/>
            <person name="Arick M.A. 2nd"/>
            <person name="Thrash A."/>
            <person name="Conover J.L."/>
            <person name="Sanders W.S."/>
            <person name="Peterson D.G."/>
            <person name="Frelichowski J.E."/>
            <person name="Scheffler J.A."/>
            <person name="Scheffler B.E."/>
            <person name="Wendel J.F."/>
        </authorList>
    </citation>
    <scope>NUCLEOTIDE SEQUENCE [LARGE SCALE GENOMIC DNA]</scope>
    <source>
        <strain evidence="1">1</strain>
        <tissue evidence="1">Leaf</tissue>
    </source>
</reference>
<accession>A0A7J9LKQ8</accession>
<name>A0A7J9LKQ8_GOSSC</name>
<proteinExistence type="predicted"/>
<gene>
    <name evidence="1" type="ORF">Goshw_005957</name>
</gene>
<dbReference type="EMBL" id="JABFAF010000007">
    <property type="protein sequence ID" value="MBA0859340.1"/>
    <property type="molecule type" value="Genomic_DNA"/>
</dbReference>